<dbReference type="InParanoid" id="A0A1H9FN38"/>
<evidence type="ECO:0000256" key="1">
    <source>
        <dbReference type="SAM" id="Phobius"/>
    </source>
</evidence>
<dbReference type="InterPro" id="IPR013879">
    <property type="entry name" value="DUF1761"/>
</dbReference>
<keyword evidence="3" id="KW-1185">Reference proteome</keyword>
<reference evidence="3" key="1">
    <citation type="submission" date="2016-10" db="EMBL/GenBank/DDBJ databases">
        <authorList>
            <person name="Varghese N."/>
            <person name="Submissions S."/>
        </authorList>
    </citation>
    <scope>NUCLEOTIDE SEQUENCE [LARGE SCALE GENOMIC DNA]</scope>
    <source>
        <strain evidence="3">DSM 24740</strain>
    </source>
</reference>
<keyword evidence="1" id="KW-0472">Membrane</keyword>
<feature type="transmembrane region" description="Helical" evidence="1">
    <location>
        <begin position="63"/>
        <end position="83"/>
    </location>
</feature>
<sequence>MQNKTNWLAIIVAAIAGMFIGFLWYGLFFQAQWAEAVGMTGPGLTEPGAEVFKHGKSITLDPVLPMIINAVSMVIYALILNWLVVQTNRFSFAGGAVLGALIGLVAMLTSYVSNRFAADPTILSVIDGSYYVVLFAVIGGIVGGWRKKG</sequence>
<accession>A0A1H9FN38</accession>
<name>A0A1H9FN38_9BACT</name>
<feature type="transmembrane region" description="Helical" evidence="1">
    <location>
        <begin position="90"/>
        <end position="108"/>
    </location>
</feature>
<dbReference type="AlphaFoldDB" id="A0A1H9FN38"/>
<dbReference type="Proteomes" id="UP000199021">
    <property type="component" value="Unassembled WGS sequence"/>
</dbReference>
<keyword evidence="1" id="KW-0812">Transmembrane</keyword>
<proteinExistence type="predicted"/>
<dbReference type="OrthoDB" id="333057at2"/>
<dbReference type="EMBL" id="FOFB01000009">
    <property type="protein sequence ID" value="SEQ39371.1"/>
    <property type="molecule type" value="Genomic_DNA"/>
</dbReference>
<dbReference type="Pfam" id="PF08570">
    <property type="entry name" value="DUF1761"/>
    <property type="match status" value="1"/>
</dbReference>
<feature type="transmembrane region" description="Helical" evidence="1">
    <location>
        <begin position="128"/>
        <end position="145"/>
    </location>
</feature>
<gene>
    <name evidence="2" type="ORF">SAMN05444359_10940</name>
</gene>
<evidence type="ECO:0008006" key="4">
    <source>
        <dbReference type="Google" id="ProtNLM"/>
    </source>
</evidence>
<evidence type="ECO:0000313" key="3">
    <source>
        <dbReference type="Proteomes" id="UP000199021"/>
    </source>
</evidence>
<dbReference type="RefSeq" id="WP_090167779.1">
    <property type="nucleotide sequence ID" value="NZ_FOFB01000009.1"/>
</dbReference>
<organism evidence="2 3">
    <name type="scientific">Neolewinella agarilytica</name>
    <dbReference type="NCBI Taxonomy" id="478744"/>
    <lineage>
        <taxon>Bacteria</taxon>
        <taxon>Pseudomonadati</taxon>
        <taxon>Bacteroidota</taxon>
        <taxon>Saprospiria</taxon>
        <taxon>Saprospirales</taxon>
        <taxon>Lewinellaceae</taxon>
        <taxon>Neolewinella</taxon>
    </lineage>
</organism>
<evidence type="ECO:0000313" key="2">
    <source>
        <dbReference type="EMBL" id="SEQ39371.1"/>
    </source>
</evidence>
<protein>
    <recommendedName>
        <fullName evidence="4">DUF1761 domain-containing protein</fullName>
    </recommendedName>
</protein>
<feature type="transmembrane region" description="Helical" evidence="1">
    <location>
        <begin position="7"/>
        <end position="27"/>
    </location>
</feature>
<keyword evidence="1" id="KW-1133">Transmembrane helix</keyword>